<feature type="compositionally biased region" description="Acidic residues" evidence="1">
    <location>
        <begin position="145"/>
        <end position="165"/>
    </location>
</feature>
<dbReference type="PANTHER" id="PTHR46483:SF1">
    <property type="entry name" value="PHOSPHOLIPASE A1 PLIP1, CHLOROPLASTIC"/>
    <property type="match status" value="1"/>
</dbReference>
<dbReference type="Gene3D" id="3.40.50.1820">
    <property type="entry name" value="alpha/beta hydrolase"/>
    <property type="match status" value="1"/>
</dbReference>
<sequence>MACTSVIMSTSPVAASAKDMFREQHNCLWRSHSSKDLYEVSSIRRSQSDPQFRCSSSLNPIQTASAEPKLKKSHSEKLFSFQINGSVLKNSVQSLLLNSDIDKELTLADHPEEREEEKRANWVESLLELRSHWINKQQKGLNEEAGGDGDEGECEDGCDVDYTSEEDVSSDQESFSKFLVKSTWSDTKLFSKLAFLCNMAYVISELKAEDLWKYYDLDFATSSLEKKADAAIKLNLETDSTCVSISSSIESSKKEPSDSKQPKRPIRHSVAYDIAASAASFVHSRAKDLLALGQASASYDEDVRMEGNGSAEMFEEISGGGSTPRVYKSEVAAFVAASTMTAVVAAEEEAKQEAARDLRSLHSSPCEWFVCDDSSMYTRYFVIQGSDSLASWHANLFFEPTQFEGTEVLVHRGIYEAAKGIYEQFMPEIMSHLERYGDRAKFRFTGHSLGGSLSLLVNLMLLARGVVKTNSLLPVVTFGSPFVFCGGHIILDQLRLDESHIHSVIMHRDIVPRAFSCNYHNHVVQFLKRISATFRSHPCLNKNKMLYSPLGQLYILQPDEKSSPPHPLLPRGSALYALDKTQSRRHVGMLSALKTFLNSPHPLETLSDPTAYGSEGTILRDHDSSNYLKALNGVLRQQSKVMVDRSGRNSLLHLWPLLMNSRLRPHPWSHQQDLDNTGLMLPKKVVTGV</sequence>
<evidence type="ECO:0000259" key="2">
    <source>
        <dbReference type="Pfam" id="PF01764"/>
    </source>
</evidence>
<dbReference type="PANTHER" id="PTHR46483">
    <property type="entry name" value="PHOSPHOLIPASE A1 PLIP2, CHLOROPLASTIC"/>
    <property type="match status" value="1"/>
</dbReference>
<dbReference type="OrthoDB" id="438440at2759"/>
<keyword evidence="4" id="KW-1185">Reference proteome</keyword>
<dbReference type="EMBL" id="JACGCM010000375">
    <property type="protein sequence ID" value="KAF6173018.1"/>
    <property type="molecule type" value="Genomic_DNA"/>
</dbReference>
<dbReference type="InterPro" id="IPR002921">
    <property type="entry name" value="Fungal_lipase-type"/>
</dbReference>
<dbReference type="AlphaFoldDB" id="A0A7J7P1G5"/>
<dbReference type="Pfam" id="PF01764">
    <property type="entry name" value="Lipase_3"/>
    <property type="match status" value="1"/>
</dbReference>
<evidence type="ECO:0000313" key="3">
    <source>
        <dbReference type="EMBL" id="KAF6173018.1"/>
    </source>
</evidence>
<feature type="domain" description="Fungal lipase-type" evidence="2">
    <location>
        <begin position="381"/>
        <end position="518"/>
    </location>
</feature>
<reference evidence="3 4" key="1">
    <citation type="journal article" date="2020" name="IScience">
        <title>Genome Sequencing of the Endangered Kingdonia uniflora (Circaeasteraceae, Ranunculales) Reveals Potential Mechanisms of Evolutionary Specialization.</title>
        <authorList>
            <person name="Sun Y."/>
            <person name="Deng T."/>
            <person name="Zhang A."/>
            <person name="Moore M.J."/>
            <person name="Landis J.B."/>
            <person name="Lin N."/>
            <person name="Zhang H."/>
            <person name="Zhang X."/>
            <person name="Huang J."/>
            <person name="Zhang X."/>
            <person name="Sun H."/>
            <person name="Wang H."/>
        </authorList>
    </citation>
    <scope>NUCLEOTIDE SEQUENCE [LARGE SCALE GENOMIC DNA]</scope>
    <source>
        <strain evidence="3">TB1705</strain>
        <tissue evidence="3">Leaf</tissue>
    </source>
</reference>
<proteinExistence type="predicted"/>
<feature type="region of interest" description="Disordered" evidence="1">
    <location>
        <begin position="140"/>
        <end position="165"/>
    </location>
</feature>
<gene>
    <name evidence="3" type="ORF">GIB67_006394</name>
</gene>
<organism evidence="3 4">
    <name type="scientific">Kingdonia uniflora</name>
    <dbReference type="NCBI Taxonomy" id="39325"/>
    <lineage>
        <taxon>Eukaryota</taxon>
        <taxon>Viridiplantae</taxon>
        <taxon>Streptophyta</taxon>
        <taxon>Embryophyta</taxon>
        <taxon>Tracheophyta</taxon>
        <taxon>Spermatophyta</taxon>
        <taxon>Magnoliopsida</taxon>
        <taxon>Ranunculales</taxon>
        <taxon>Circaeasteraceae</taxon>
        <taxon>Kingdonia</taxon>
    </lineage>
</organism>
<dbReference type="SUPFAM" id="SSF53474">
    <property type="entry name" value="alpha/beta-Hydrolases"/>
    <property type="match status" value="1"/>
</dbReference>
<comment type="caution">
    <text evidence="3">The sequence shown here is derived from an EMBL/GenBank/DDBJ whole genome shotgun (WGS) entry which is preliminary data.</text>
</comment>
<dbReference type="Proteomes" id="UP000541444">
    <property type="component" value="Unassembled WGS sequence"/>
</dbReference>
<evidence type="ECO:0000256" key="1">
    <source>
        <dbReference type="SAM" id="MobiDB-lite"/>
    </source>
</evidence>
<dbReference type="GO" id="GO:0008970">
    <property type="term" value="F:phospholipase A1 activity"/>
    <property type="evidence" value="ECO:0007669"/>
    <property type="project" value="InterPro"/>
</dbReference>
<accession>A0A7J7P1G5</accession>
<evidence type="ECO:0000313" key="4">
    <source>
        <dbReference type="Proteomes" id="UP000541444"/>
    </source>
</evidence>
<protein>
    <recommendedName>
        <fullName evidence="2">Fungal lipase-type domain-containing protein</fullName>
    </recommendedName>
</protein>
<dbReference type="InterPro" id="IPR043367">
    <property type="entry name" value="PLIP1/2/3"/>
</dbReference>
<dbReference type="InterPro" id="IPR029058">
    <property type="entry name" value="AB_hydrolase_fold"/>
</dbReference>
<name>A0A7J7P1G5_9MAGN</name>
<dbReference type="GO" id="GO:0006629">
    <property type="term" value="P:lipid metabolic process"/>
    <property type="evidence" value="ECO:0007669"/>
    <property type="project" value="InterPro"/>
</dbReference>
<dbReference type="CDD" id="cd00519">
    <property type="entry name" value="Lipase_3"/>
    <property type="match status" value="1"/>
</dbReference>